<evidence type="ECO:0000256" key="4">
    <source>
        <dbReference type="ARBA" id="ARBA00022679"/>
    </source>
</evidence>
<keyword evidence="5 6" id="KW-0472">Membrane</keyword>
<keyword evidence="4 7" id="KW-0808">Transferase</keyword>
<dbReference type="EC" id="2.4.-.-" evidence="7"/>
<comment type="subcellular location">
    <subcellularLocation>
        <location evidence="1">Cell membrane</location>
    </subcellularLocation>
</comment>
<dbReference type="GeneID" id="73904538"/>
<keyword evidence="6" id="KW-1133">Transmembrane helix</keyword>
<dbReference type="GO" id="GO:0016757">
    <property type="term" value="F:glycosyltransferase activity"/>
    <property type="evidence" value="ECO:0007669"/>
    <property type="project" value="UniProtKB-KW"/>
</dbReference>
<keyword evidence="8" id="KW-1185">Reference proteome</keyword>
<protein>
    <submittedName>
        <fullName evidence="7">Glycosyltransferase</fullName>
        <ecNumber evidence="7">2.4.-.-</ecNumber>
    </submittedName>
</protein>
<dbReference type="RefSeq" id="WP_256531780.1">
    <property type="nucleotide sequence ID" value="NZ_CP101824.1"/>
</dbReference>
<organism evidence="7 8">
    <name type="scientific">Halovivax cerinus</name>
    <dbReference type="NCBI Taxonomy" id="1487865"/>
    <lineage>
        <taxon>Archaea</taxon>
        <taxon>Methanobacteriati</taxon>
        <taxon>Methanobacteriota</taxon>
        <taxon>Stenosarchaea group</taxon>
        <taxon>Halobacteria</taxon>
        <taxon>Halobacteriales</taxon>
        <taxon>Natrialbaceae</taxon>
        <taxon>Halovivax</taxon>
    </lineage>
</organism>
<proteinExistence type="predicted"/>
<keyword evidence="6" id="KW-0812">Transmembrane</keyword>
<keyword evidence="2" id="KW-1003">Cell membrane</keyword>
<feature type="transmembrane region" description="Helical" evidence="6">
    <location>
        <begin position="311"/>
        <end position="334"/>
    </location>
</feature>
<dbReference type="AlphaFoldDB" id="A0ABD5NKK4"/>
<evidence type="ECO:0000256" key="1">
    <source>
        <dbReference type="ARBA" id="ARBA00004236"/>
    </source>
</evidence>
<evidence type="ECO:0000256" key="5">
    <source>
        <dbReference type="ARBA" id="ARBA00023136"/>
    </source>
</evidence>
<dbReference type="PANTHER" id="PTHR22913">
    <property type="entry name" value="HYALURONAN SYNTHASE"/>
    <property type="match status" value="1"/>
</dbReference>
<feature type="transmembrane region" description="Helical" evidence="6">
    <location>
        <begin position="346"/>
        <end position="371"/>
    </location>
</feature>
<comment type="caution">
    <text evidence="7">The sequence shown here is derived from an EMBL/GenBank/DDBJ whole genome shotgun (WGS) entry which is preliminary data.</text>
</comment>
<dbReference type="Gene3D" id="3.90.550.10">
    <property type="entry name" value="Spore Coat Polysaccharide Biosynthesis Protein SpsA, Chain A"/>
    <property type="match status" value="1"/>
</dbReference>
<accession>A0ABD5NKK4</accession>
<evidence type="ECO:0000256" key="6">
    <source>
        <dbReference type="SAM" id="Phobius"/>
    </source>
</evidence>
<dbReference type="Proteomes" id="UP001595846">
    <property type="component" value="Unassembled WGS sequence"/>
</dbReference>
<name>A0ABD5NKK4_9EURY</name>
<keyword evidence="3 7" id="KW-0328">Glycosyltransferase</keyword>
<evidence type="ECO:0000313" key="7">
    <source>
        <dbReference type="EMBL" id="MFC3957295.1"/>
    </source>
</evidence>
<evidence type="ECO:0000256" key="2">
    <source>
        <dbReference type="ARBA" id="ARBA00022475"/>
    </source>
</evidence>
<dbReference type="SUPFAM" id="SSF53448">
    <property type="entry name" value="Nucleotide-diphospho-sugar transferases"/>
    <property type="match status" value="1"/>
</dbReference>
<dbReference type="GO" id="GO:0005886">
    <property type="term" value="C:plasma membrane"/>
    <property type="evidence" value="ECO:0007669"/>
    <property type="project" value="UniProtKB-SubCell"/>
</dbReference>
<reference evidence="7 8" key="1">
    <citation type="journal article" date="2019" name="Int. J. Syst. Evol. Microbiol.">
        <title>The Global Catalogue of Microorganisms (GCM) 10K type strain sequencing project: providing services to taxonomists for standard genome sequencing and annotation.</title>
        <authorList>
            <consortium name="The Broad Institute Genomics Platform"/>
            <consortium name="The Broad Institute Genome Sequencing Center for Infectious Disease"/>
            <person name="Wu L."/>
            <person name="Ma J."/>
        </authorList>
    </citation>
    <scope>NUCLEOTIDE SEQUENCE [LARGE SCALE GENOMIC DNA]</scope>
    <source>
        <strain evidence="7 8">IBRC-M 10256</strain>
    </source>
</reference>
<dbReference type="PANTHER" id="PTHR22913:SF12">
    <property type="entry name" value="MANNURONAN SYNTHASE"/>
    <property type="match status" value="1"/>
</dbReference>
<gene>
    <name evidence="7" type="ORF">ACFOUR_02755</name>
</gene>
<dbReference type="EMBL" id="JBHSAQ010000001">
    <property type="protein sequence ID" value="MFC3957295.1"/>
    <property type="molecule type" value="Genomic_DNA"/>
</dbReference>
<evidence type="ECO:0000313" key="8">
    <source>
        <dbReference type="Proteomes" id="UP001595846"/>
    </source>
</evidence>
<feature type="transmembrane region" description="Helical" evidence="6">
    <location>
        <begin position="398"/>
        <end position="421"/>
    </location>
</feature>
<dbReference type="Pfam" id="PF13641">
    <property type="entry name" value="Glyco_tranf_2_3"/>
    <property type="match status" value="1"/>
</dbReference>
<sequence>MVASALTFLPLALVGLWRWGVWTGKVLLARTYRPFTDDPPDVSVSVVAPVYRADPDDFIDTVFTWFENDPDEIIAVIDEGDREIIRRFYQLVENYDEFSCIVTPKDGKRPALHDGVRRAEGDIIALVDDDVKWRSDTMVEFCRPFADPTVGAVSPKQIVSDQSTLAQRLYEVQMRLQFAIDYPALSSISRSLSCVSGRTAVYRREAIETVIDDLATETFLGKPVISGDDKFLTRAIQANGWDAVYQSTSVIDIGAAPDARTFINQTVRWTRNTIRSDLMAFWEGWVFRRKWLAYYNVDRFIATFAILLAPVYFTLSLTAGLYLVAVGILVWWLLSRSVKMYPYLTAYTGGFSLVPLYTIGSFLMSPVYLYALFSANAQGWLTRGDDTRFGFPPLRRRLVTSLSVGLVLATLAGYISLLLTVRY</sequence>
<evidence type="ECO:0000256" key="3">
    <source>
        <dbReference type="ARBA" id="ARBA00022676"/>
    </source>
</evidence>
<dbReference type="InterPro" id="IPR029044">
    <property type="entry name" value="Nucleotide-diphossugar_trans"/>
</dbReference>